<dbReference type="RefSeq" id="WP_132324750.1">
    <property type="nucleotide sequence ID" value="NZ_SMKR01000137.1"/>
</dbReference>
<dbReference type="OrthoDB" id="3816874at2"/>
<organism evidence="1 2">
    <name type="scientific">Kribbella turkmenica</name>
    <dbReference type="NCBI Taxonomy" id="2530375"/>
    <lineage>
        <taxon>Bacteria</taxon>
        <taxon>Bacillati</taxon>
        <taxon>Actinomycetota</taxon>
        <taxon>Actinomycetes</taxon>
        <taxon>Propionibacteriales</taxon>
        <taxon>Kribbellaceae</taxon>
        <taxon>Kribbella</taxon>
    </lineage>
</organism>
<proteinExistence type="predicted"/>
<dbReference type="AlphaFoldDB" id="A0A4R4WPJ0"/>
<comment type="caution">
    <text evidence="1">The sequence shown here is derived from an EMBL/GenBank/DDBJ whole genome shotgun (WGS) entry which is preliminary data.</text>
</comment>
<dbReference type="Proteomes" id="UP000295172">
    <property type="component" value="Unassembled WGS sequence"/>
</dbReference>
<keyword evidence="2" id="KW-1185">Reference proteome</keyword>
<name>A0A4R4WPJ0_9ACTN</name>
<dbReference type="EMBL" id="SMKR01000137">
    <property type="protein sequence ID" value="TDD18255.1"/>
    <property type="molecule type" value="Genomic_DNA"/>
</dbReference>
<gene>
    <name evidence="1" type="ORF">E1218_26400</name>
</gene>
<evidence type="ECO:0000313" key="1">
    <source>
        <dbReference type="EMBL" id="TDD18255.1"/>
    </source>
</evidence>
<reference evidence="1 2" key="1">
    <citation type="submission" date="2019-02" db="EMBL/GenBank/DDBJ databases">
        <title>Draft genome sequences of novel Actinobacteria.</title>
        <authorList>
            <person name="Sahin N."/>
            <person name="Ay H."/>
            <person name="Saygin H."/>
        </authorList>
    </citation>
    <scope>NUCLEOTIDE SEQUENCE [LARGE SCALE GENOMIC DNA]</scope>
    <source>
        <strain evidence="1 2">16K104</strain>
    </source>
</reference>
<evidence type="ECO:0000313" key="2">
    <source>
        <dbReference type="Proteomes" id="UP000295172"/>
    </source>
</evidence>
<accession>A0A4R4WPJ0</accession>
<sequence>MKTQERPLDEDDLAMADLAEIQDWRPIAGPDSDASGPAVVRALVQRVMNATDWQPWPLKPGQQIEPGQASWGFTTRRGTTMIVFDGMAFADVRNAGWCAYRITPDDIPAAEAGLDDHWPDHLELARKHWGEPDYVGDESSPTFLDEWAPGAGADRRHLAVWVRPGAQLHLFSNKPTRDPLTVAVGVNYAVYID</sequence>
<protein>
    <submittedName>
        <fullName evidence="1">Uncharacterized protein</fullName>
    </submittedName>
</protein>